<evidence type="ECO:0000313" key="1">
    <source>
        <dbReference type="EMBL" id="CAA9378373.1"/>
    </source>
</evidence>
<sequence length="38" mass="3767">MTGAAVAVLAWLVGSGLLALYVVLAAGFDDTYGPLTAV</sequence>
<organism evidence="1">
    <name type="scientific">uncultured Pseudonocardia sp</name>
    <dbReference type="NCBI Taxonomy" id="211455"/>
    <lineage>
        <taxon>Bacteria</taxon>
        <taxon>Bacillati</taxon>
        <taxon>Actinomycetota</taxon>
        <taxon>Actinomycetes</taxon>
        <taxon>Pseudonocardiales</taxon>
        <taxon>Pseudonocardiaceae</taxon>
        <taxon>Pseudonocardia</taxon>
        <taxon>environmental samples</taxon>
    </lineage>
</organism>
<feature type="non-terminal residue" evidence="1">
    <location>
        <position position="38"/>
    </location>
</feature>
<proteinExistence type="predicted"/>
<dbReference type="AlphaFoldDB" id="A0A6J4N543"/>
<protein>
    <submittedName>
        <fullName evidence="1">Uncharacterized protein</fullName>
    </submittedName>
</protein>
<reference evidence="1" key="1">
    <citation type="submission" date="2020-02" db="EMBL/GenBank/DDBJ databases">
        <authorList>
            <person name="Meier V. D."/>
        </authorList>
    </citation>
    <scope>NUCLEOTIDE SEQUENCE</scope>
    <source>
        <strain evidence="1">AVDCRST_MAG66</strain>
    </source>
</reference>
<accession>A0A6J4N543</accession>
<dbReference type="EMBL" id="CADCUS010000017">
    <property type="protein sequence ID" value="CAA9378373.1"/>
    <property type="molecule type" value="Genomic_DNA"/>
</dbReference>
<gene>
    <name evidence="1" type="ORF">AVDCRST_MAG66-122</name>
</gene>
<name>A0A6J4N543_9PSEU</name>